<feature type="region of interest" description="Disordered" evidence="1">
    <location>
        <begin position="157"/>
        <end position="194"/>
    </location>
</feature>
<feature type="compositionally biased region" description="Low complexity" evidence="1">
    <location>
        <begin position="158"/>
        <end position="194"/>
    </location>
</feature>
<evidence type="ECO:0000256" key="2">
    <source>
        <dbReference type="SAM" id="Phobius"/>
    </source>
</evidence>
<proteinExistence type="predicted"/>
<dbReference type="EMBL" id="JBHLUH010000007">
    <property type="protein sequence ID" value="MFC0527177.1"/>
    <property type="molecule type" value="Genomic_DNA"/>
</dbReference>
<keyword evidence="4" id="KW-1185">Reference proteome</keyword>
<evidence type="ECO:0008006" key="5">
    <source>
        <dbReference type="Google" id="ProtNLM"/>
    </source>
</evidence>
<gene>
    <name evidence="3" type="ORF">ACFFIA_05850</name>
</gene>
<evidence type="ECO:0000313" key="4">
    <source>
        <dbReference type="Proteomes" id="UP001589867"/>
    </source>
</evidence>
<organism evidence="3 4">
    <name type="scientific">Phytohabitans kaempferiae</name>
    <dbReference type="NCBI Taxonomy" id="1620943"/>
    <lineage>
        <taxon>Bacteria</taxon>
        <taxon>Bacillati</taxon>
        <taxon>Actinomycetota</taxon>
        <taxon>Actinomycetes</taxon>
        <taxon>Micromonosporales</taxon>
        <taxon>Micromonosporaceae</taxon>
    </lineage>
</organism>
<evidence type="ECO:0000256" key="1">
    <source>
        <dbReference type="SAM" id="MobiDB-lite"/>
    </source>
</evidence>
<keyword evidence="2" id="KW-1133">Transmembrane helix</keyword>
<feature type="transmembrane region" description="Helical" evidence="2">
    <location>
        <begin position="42"/>
        <end position="62"/>
    </location>
</feature>
<dbReference type="RefSeq" id="WP_377246575.1">
    <property type="nucleotide sequence ID" value="NZ_JBHLUH010000007.1"/>
</dbReference>
<dbReference type="Proteomes" id="UP001589867">
    <property type="component" value="Unassembled WGS sequence"/>
</dbReference>
<name>A0ABV6LXY3_9ACTN</name>
<accession>A0ABV6LXY3</accession>
<keyword evidence="2" id="KW-0812">Transmembrane</keyword>
<reference evidence="3 4" key="1">
    <citation type="submission" date="2024-09" db="EMBL/GenBank/DDBJ databases">
        <authorList>
            <person name="Sun Q."/>
            <person name="Mori K."/>
        </authorList>
    </citation>
    <scope>NUCLEOTIDE SEQUENCE [LARGE SCALE GENOMIC DNA]</scope>
    <source>
        <strain evidence="3 4">TBRC 3947</strain>
    </source>
</reference>
<comment type="caution">
    <text evidence="3">The sequence shown here is derived from an EMBL/GenBank/DDBJ whole genome shotgun (WGS) entry which is preliminary data.</text>
</comment>
<evidence type="ECO:0000313" key="3">
    <source>
        <dbReference type="EMBL" id="MFC0527177.1"/>
    </source>
</evidence>
<sequence>MTNWTTPYNDPLRIVPYGMAVIGTVFAAAGIGIVATQTHSVVAVPIVLPLLGIWLTFMWRFARIGLVISDVGVRIRWLLRTRTFGWNQVQRFHTARDILAPARLWIELTDGSQIRTPIQRVRYLLPGATLADGSAWLTPDRYKALLRTLYSRLAQAQSAARPTTSSKTAATAKTKASDNSSKPSALSLRPAAPP</sequence>
<feature type="transmembrane region" description="Helical" evidence="2">
    <location>
        <begin position="14"/>
        <end position="35"/>
    </location>
</feature>
<protein>
    <recommendedName>
        <fullName evidence="5">DUF304 domain-containing protein</fullName>
    </recommendedName>
</protein>
<keyword evidence="2" id="KW-0472">Membrane</keyword>